<dbReference type="KEGG" id="tcc:18606947"/>
<dbReference type="RefSeq" id="XP_007040919.2">
    <property type="nucleotide sequence ID" value="XM_007040857.2"/>
</dbReference>
<accession>A0AB32VDH5</accession>
<dbReference type="PANTHER" id="PTHR35692">
    <property type="entry name" value="F26F24.11"/>
    <property type="match status" value="1"/>
</dbReference>
<reference evidence="3" key="2">
    <citation type="submission" date="2025-08" db="UniProtKB">
        <authorList>
            <consortium name="RefSeq"/>
        </authorList>
    </citation>
    <scope>IDENTIFICATION</scope>
</reference>
<dbReference type="Gramene" id="Tc03v2_t027110.1">
    <property type="protein sequence ID" value="Tc03v2_p027110.1"/>
    <property type="gene ID" value="Tc03v2_g027110"/>
</dbReference>
<sequence>MHSCPVVDSTCRQAPSSSKIMADFGFLSDTDESAVEEVISQAQDLCVLEQLSAINCSALAHSVLPSDLDSRFCRLKSFPVPITRTTHQSPDKDCHSDSHDSPQRKYSFKPKQTPSSPPSISDSSPQNALFSPSVPKNRLPSNSRSFASPLPPDSSPPQKAGCFWCSPKKISKKNKENRVLGTALDSDEFLSNFTTFSVKEQQSMLNNAIKEQDKISREAEKIVNWAKQASARMTFPGIEDELSHSDDEHAK</sequence>
<dbReference type="Proteomes" id="UP000694886">
    <property type="component" value="Chromosome 3"/>
</dbReference>
<protein>
    <submittedName>
        <fullName evidence="3">Uncharacterized protein LOC18606947</fullName>
    </submittedName>
</protein>
<evidence type="ECO:0000313" key="3">
    <source>
        <dbReference type="RefSeq" id="XP_007040919.2"/>
    </source>
</evidence>
<proteinExistence type="predicted"/>
<evidence type="ECO:0000256" key="1">
    <source>
        <dbReference type="SAM" id="MobiDB-lite"/>
    </source>
</evidence>
<organism evidence="2 3">
    <name type="scientific">Theobroma cacao</name>
    <name type="common">Cacao</name>
    <name type="synonym">Cocoa</name>
    <dbReference type="NCBI Taxonomy" id="3641"/>
    <lineage>
        <taxon>Eukaryota</taxon>
        <taxon>Viridiplantae</taxon>
        <taxon>Streptophyta</taxon>
        <taxon>Embryophyta</taxon>
        <taxon>Tracheophyta</taxon>
        <taxon>Spermatophyta</taxon>
        <taxon>Magnoliopsida</taxon>
        <taxon>eudicotyledons</taxon>
        <taxon>Gunneridae</taxon>
        <taxon>Pentapetalae</taxon>
        <taxon>rosids</taxon>
        <taxon>malvids</taxon>
        <taxon>Malvales</taxon>
        <taxon>Malvaceae</taxon>
        <taxon>Byttnerioideae</taxon>
        <taxon>Theobroma</taxon>
    </lineage>
</organism>
<name>A0AB32VDH5_THECC</name>
<reference evidence="2" key="1">
    <citation type="journal article" date="1997" name="Nucleic Acids Res.">
        <title>tRNAscan-SE: a program for improved detection of transfer RNA genes in genomic sequence.</title>
        <authorList>
            <person name="Lowe T.M."/>
            <person name="Eddy S.R."/>
        </authorList>
    </citation>
    <scope>NUCLEOTIDE SEQUENCE [LARGE SCALE GENOMIC DNA]</scope>
    <source>
        <strain evidence="2">r\B97-61/B2</strain>
    </source>
</reference>
<dbReference type="GeneID" id="18606947"/>
<feature type="region of interest" description="Disordered" evidence="1">
    <location>
        <begin position="84"/>
        <end position="158"/>
    </location>
</feature>
<feature type="compositionally biased region" description="Basic and acidic residues" evidence="1">
    <location>
        <begin position="89"/>
        <end position="103"/>
    </location>
</feature>
<evidence type="ECO:0000313" key="2">
    <source>
        <dbReference type="Proteomes" id="UP000694886"/>
    </source>
</evidence>
<dbReference type="PANTHER" id="PTHR35692:SF1">
    <property type="entry name" value="F26F24.11"/>
    <property type="match status" value="1"/>
</dbReference>
<gene>
    <name evidence="3" type="primary">LOC18606947</name>
</gene>
<dbReference type="AlphaFoldDB" id="A0AB32VDH5"/>